<dbReference type="Gene3D" id="4.10.1110.10">
    <property type="entry name" value="AN1-like Zinc finger"/>
    <property type="match status" value="1"/>
</dbReference>
<dbReference type="InterPro" id="IPR035896">
    <property type="entry name" value="AN1-like_Znf"/>
</dbReference>
<dbReference type="SUPFAM" id="SSF118310">
    <property type="entry name" value="AN1-like Zinc finger"/>
    <property type="match status" value="1"/>
</dbReference>
<evidence type="ECO:0000313" key="1">
    <source>
        <dbReference type="EMBL" id="QHS79360.1"/>
    </source>
</evidence>
<reference evidence="1" key="1">
    <citation type="journal article" date="2020" name="Nature">
        <title>Giant virus diversity and host interactions through global metagenomics.</title>
        <authorList>
            <person name="Schulz F."/>
            <person name="Roux S."/>
            <person name="Paez-Espino D."/>
            <person name="Jungbluth S."/>
            <person name="Walsh D.A."/>
            <person name="Denef V.J."/>
            <person name="McMahon K.D."/>
            <person name="Konstantinidis K.T."/>
            <person name="Eloe-Fadrosh E.A."/>
            <person name="Kyrpides N.C."/>
            <person name="Woyke T."/>
        </authorList>
    </citation>
    <scope>NUCLEOTIDE SEQUENCE</scope>
    <source>
        <strain evidence="1">GVMAG-S-1035237-23</strain>
    </source>
</reference>
<organism evidence="1">
    <name type="scientific">viral metagenome</name>
    <dbReference type="NCBI Taxonomy" id="1070528"/>
    <lineage>
        <taxon>unclassified sequences</taxon>
        <taxon>metagenomes</taxon>
        <taxon>organismal metagenomes</taxon>
    </lineage>
</organism>
<sequence>MNRCSNCKCKTHILLEHNCGLKVCLKCKDPDTHKCTFDFKLVQKFRLAMNNPEVKAKKLEHI</sequence>
<dbReference type="AlphaFoldDB" id="A0A6C0AIS2"/>
<name>A0A6C0AIS2_9ZZZZ</name>
<dbReference type="EMBL" id="MN740642">
    <property type="protein sequence ID" value="QHS79360.1"/>
    <property type="molecule type" value="Genomic_DNA"/>
</dbReference>
<protein>
    <recommendedName>
        <fullName evidence="2">AN1-type domain-containing protein</fullName>
    </recommendedName>
</protein>
<proteinExistence type="predicted"/>
<evidence type="ECO:0008006" key="2">
    <source>
        <dbReference type="Google" id="ProtNLM"/>
    </source>
</evidence>
<accession>A0A6C0AIS2</accession>